<dbReference type="InterPro" id="IPR057201">
    <property type="entry name" value="DUF7879"/>
</dbReference>
<accession>A0A2Z5UZH8</accession>
<proteinExistence type="predicted"/>
<sequence length="191" mass="22661">MVVAVYKLSKMHFLSWYRQGHADERTIEYSKRGRYAVADKETFDNLPYFVQDYLSLGGVNIVREDEVLPREEWFNEKADSLEEMCMNVVTRKFRDRYDDLKTFDLEVARKFRDYLRNIGIPWKLCAPVFFKCTLYTGSLPLLINIKSECPRGHASEKKFVMASLFCRECGDEFVTKPNSKPKYEYVYDYDI</sequence>
<organism evidence="1">
    <name type="scientific">Heliothis virescens ascovirus 3j</name>
    <dbReference type="NCBI Taxonomy" id="1561067"/>
    <lineage>
        <taxon>Viruses</taxon>
        <taxon>Varidnaviria</taxon>
        <taxon>Bamfordvirae</taxon>
        <taxon>Nucleocytoviricota</taxon>
        <taxon>Megaviricetes</taxon>
        <taxon>Pimascovirales</taxon>
        <taxon>Pimascovirales incertae sedis</taxon>
        <taxon>Ascoviridae</taxon>
        <taxon>Ascovirus</taxon>
    </lineage>
</organism>
<evidence type="ECO:0000313" key="1">
    <source>
        <dbReference type="EMBL" id="BBB16572.1"/>
    </source>
</evidence>
<dbReference type="Proteomes" id="UP000317522">
    <property type="component" value="Segment"/>
</dbReference>
<protein>
    <submittedName>
        <fullName evidence="1">NAD-glutamatede hydrogenase</fullName>
    </submittedName>
</protein>
<reference evidence="1" key="1">
    <citation type="submission" date="2017-10" db="EMBL/GenBank/DDBJ databases">
        <title>Ascovirus isolated from Spodoptera litura (Noctuidae: Lepidoptera) transmitted by generalist endoparasitoid Meteorus pulchricornis (Braconidae: Hymenoptera).</title>
        <authorList>
            <person name="Arai E."/>
            <person name="Ishii K."/>
            <person name="Ishii H."/>
            <person name="Kunimi Y."/>
            <person name="Inoue M.N."/>
            <person name="Makiyama N."/>
            <person name="Sagawa S."/>
            <person name="Nakai M."/>
        </authorList>
    </citation>
    <scope>NUCLEOTIDE SEQUENCE [LARGE SCALE GENOMIC DNA]</scope>
    <source>
        <strain evidence="1">ENT01</strain>
    </source>
</reference>
<name>A0A2Z5UZH8_9VIRU</name>
<dbReference type="Pfam" id="PF25303">
    <property type="entry name" value="DUF7879"/>
    <property type="match status" value="1"/>
</dbReference>
<dbReference type="EMBL" id="LC332918">
    <property type="protein sequence ID" value="BBB16572.1"/>
    <property type="molecule type" value="Genomic_DNA"/>
</dbReference>